<dbReference type="Pfam" id="PF09972">
    <property type="entry name" value="DUF2207"/>
    <property type="match status" value="1"/>
</dbReference>
<proteinExistence type="predicted"/>
<evidence type="ECO:0000313" key="5">
    <source>
        <dbReference type="EMBL" id="MCR6096405.1"/>
    </source>
</evidence>
<dbReference type="RefSeq" id="WP_257821019.1">
    <property type="nucleotide sequence ID" value="NZ_JABXYM010000001.1"/>
</dbReference>
<keyword evidence="2" id="KW-0472">Membrane</keyword>
<dbReference type="Pfam" id="PF20990">
    <property type="entry name" value="DUF2207_C"/>
    <property type="match status" value="1"/>
</dbReference>
<feature type="transmembrane region" description="Helical" evidence="2">
    <location>
        <begin position="420"/>
        <end position="441"/>
    </location>
</feature>
<comment type="caution">
    <text evidence="5">The sequence shown here is derived from an EMBL/GenBank/DDBJ whole genome shotgun (WGS) entry which is preliminary data.</text>
</comment>
<reference evidence="5" key="1">
    <citation type="submission" date="2020-06" db="EMBL/GenBank/DDBJ databases">
        <title>Insight into the genomes of haloalkaliphilic bacilli from Kenyan soda lakes.</title>
        <authorList>
            <person name="Mwirichia R."/>
            <person name="Villamizar G.C."/>
            <person name="Poehlein A."/>
            <person name="Mugweru J."/>
            <person name="Kipnyargis A."/>
            <person name="Kiplimo D."/>
            <person name="Orwa P."/>
            <person name="Daniel R."/>
        </authorList>
    </citation>
    <scope>NUCLEOTIDE SEQUENCE</scope>
    <source>
        <strain evidence="5">B1096_S55</strain>
    </source>
</reference>
<feature type="transmembrane region" description="Helical" evidence="2">
    <location>
        <begin position="397"/>
        <end position="414"/>
    </location>
</feature>
<dbReference type="AlphaFoldDB" id="A0A9Q4FWZ4"/>
<feature type="compositionally biased region" description="Gly residues" evidence="1">
    <location>
        <begin position="556"/>
        <end position="573"/>
    </location>
</feature>
<dbReference type="Proteomes" id="UP001057753">
    <property type="component" value="Unassembled WGS sequence"/>
</dbReference>
<keyword evidence="2" id="KW-0812">Transmembrane</keyword>
<keyword evidence="2" id="KW-1133">Transmembrane helix</keyword>
<evidence type="ECO:0000259" key="3">
    <source>
        <dbReference type="Pfam" id="PF09972"/>
    </source>
</evidence>
<feature type="region of interest" description="Disordered" evidence="1">
    <location>
        <begin position="548"/>
        <end position="573"/>
    </location>
</feature>
<dbReference type="InterPro" id="IPR018702">
    <property type="entry name" value="DUF2207"/>
</dbReference>
<accession>A0A9Q4FWZ4</accession>
<gene>
    <name evidence="5" type="ORF">HXA33_07555</name>
</gene>
<dbReference type="InterPro" id="IPR048389">
    <property type="entry name" value="YciQ-like_C"/>
</dbReference>
<sequence>MYKFILTYAAVIMIIVGLPTIVKAADYSIEEVVIHAHIQEDGSVYVEETFLYSFTDEFNGIIRTLNPKKGTTIRDIEAFENGTPLTIGTKHDIEHYISRHGHNEKIEIDIHYRIDNGMDFYEDMAEFYWPFFDSTNESTYEDLTIAIYPPDKSANTLAIGYDEGENTEIIQEDGSVIFSMGEVKSGRNGDVRVAFDKVLFPGVSVTKEGFLETDIRSEQEERADEAATYAARQQIIKHTAFIALPIIGLIYFIVILNVIKGNHHRKQAVNYLQNNDEIPVTDMTMPETIVFYNRYAVTAEVLTASLLDLVRLKKVEQLENNTFRLKDRTDLEEDEKILVSWLFDDIGDGEIFKLADFNAYYTVEDNGTHFEKKQTSWTQAIVNKLKDKKLTVKMGKLRSLLAVSSLLPIGLAIACLMYKLIFPSISAVVISLFILGFTIFYTPKTEKGWYVHLAWDRFYNHLSQMNTQDWKKWPQEKQMKAFVFGLGVHSHSVEKIAKEIQSYLDNINKLSLNGPSSDISNGVVTFMLVGMAINKDFKRTVSANESADLDSNGNNSIGGGTGVGGGGGGSGAF</sequence>
<dbReference type="EMBL" id="JABXYM010000001">
    <property type="protein sequence ID" value="MCR6096405.1"/>
    <property type="molecule type" value="Genomic_DNA"/>
</dbReference>
<feature type="domain" description="Predicted membrane protein YciQ-like C-terminal" evidence="4">
    <location>
        <begin position="279"/>
        <end position="463"/>
    </location>
</feature>
<keyword evidence="6" id="KW-1185">Reference proteome</keyword>
<evidence type="ECO:0000256" key="2">
    <source>
        <dbReference type="SAM" id="Phobius"/>
    </source>
</evidence>
<feature type="domain" description="DUF2207" evidence="3">
    <location>
        <begin position="28"/>
        <end position="195"/>
    </location>
</feature>
<evidence type="ECO:0000313" key="6">
    <source>
        <dbReference type="Proteomes" id="UP001057753"/>
    </source>
</evidence>
<feature type="transmembrane region" description="Helical" evidence="2">
    <location>
        <begin position="240"/>
        <end position="259"/>
    </location>
</feature>
<evidence type="ECO:0000256" key="1">
    <source>
        <dbReference type="SAM" id="MobiDB-lite"/>
    </source>
</evidence>
<organism evidence="5 6">
    <name type="scientific">Salipaludibacillus agaradhaerens</name>
    <name type="common">Bacillus agaradhaerens</name>
    <dbReference type="NCBI Taxonomy" id="76935"/>
    <lineage>
        <taxon>Bacteria</taxon>
        <taxon>Bacillati</taxon>
        <taxon>Bacillota</taxon>
        <taxon>Bacilli</taxon>
        <taxon>Bacillales</taxon>
        <taxon>Bacillaceae</taxon>
    </lineage>
</organism>
<name>A0A9Q4FWZ4_SALAG</name>
<protein>
    <submittedName>
        <fullName evidence="5">DUF2207 domain-containing protein</fullName>
    </submittedName>
</protein>
<evidence type="ECO:0000259" key="4">
    <source>
        <dbReference type="Pfam" id="PF20990"/>
    </source>
</evidence>